<keyword evidence="2" id="KW-1185">Reference proteome</keyword>
<evidence type="ECO:0000313" key="1">
    <source>
        <dbReference type="EMBL" id="KAJ8682355.1"/>
    </source>
</evidence>
<proteinExistence type="predicted"/>
<comment type="caution">
    <text evidence="1">The sequence shown here is derived from an EMBL/GenBank/DDBJ whole genome shotgun (WGS) entry which is preliminary data.</text>
</comment>
<evidence type="ECO:0000313" key="2">
    <source>
        <dbReference type="Proteomes" id="UP001239111"/>
    </source>
</evidence>
<gene>
    <name evidence="1" type="ORF">QAD02_018147</name>
</gene>
<protein>
    <submittedName>
        <fullName evidence="1">Uncharacterized protein</fullName>
    </submittedName>
</protein>
<name>A0ACC2PFZ8_9HYME</name>
<dbReference type="Proteomes" id="UP001239111">
    <property type="component" value="Chromosome 1"/>
</dbReference>
<sequence>MFLLESTLAEICGDELPTNKDVLRNLYHHTRDNNAPLSQAINTVIDSVLAIWKRSGFQTSSKYYCREKLKSYHYEYRNIQKCKDRSTCQKKIEDFSKGLGFRFDVAHRGTRSQTLKSQAVSVEQPLQSVDFPREIADIEDVPDRDTSTASALLEVSSISLEYTSTAPEESTTASTESIDPKNMRYNLRDRKQLQNSATGELAGGSYSQSSSGSNTDTKLSQQSNTSDYGMKKRYERRGLRGTKNIMTASLAAALDTVKLSFRNTVRVIAGFCDALHISMNDLIINRESFRRMREVMRTKSAEKIKDVFGDTELKAAILHWDGKKILNKSNRKVVERLSLVITDGNVSKIIDIPALDDGKGKTQAEAAYASLVSWGLVPHIKGFCCDTPPTNFGRKSGVAVLLEQMLERDVLFLACRHHVYEIILAHVFEIKIPGTVGPDVQLFKKLRSAWDSLDKKSFKLPERGEIHPSLLDQVDYLTSFFANFEEEQLPRDDYRQFVNLCSIFLGGIRGDDVKFSPPGAIHHARWMAKAIYCILMYLFRDSLDLTEQEKINLREVCFFIVFVYAEFWFKAPLSVSAANNDLTFLKKLKSYRQVDVAIADGALKKMSNHLWYLSPETVSMAFFDQTLPIETKERMVVALSYDPVKLIGLYIFRVNKLRTEKCLKGRKNLLNLALGSSQSSSDESLVKALDVAVICASPIASASKAADLWLATFFCIAVLTCRSCITDERERSHKC</sequence>
<reference evidence="1" key="1">
    <citation type="submission" date="2023-04" db="EMBL/GenBank/DDBJ databases">
        <title>A chromosome-level genome assembly of the parasitoid wasp Eretmocerus hayati.</title>
        <authorList>
            <person name="Zhong Y."/>
            <person name="Liu S."/>
            <person name="Liu Y."/>
        </authorList>
    </citation>
    <scope>NUCLEOTIDE SEQUENCE</scope>
    <source>
        <strain evidence="1">ZJU_SS_LIU_2023</strain>
    </source>
</reference>
<organism evidence="1 2">
    <name type="scientific">Eretmocerus hayati</name>
    <dbReference type="NCBI Taxonomy" id="131215"/>
    <lineage>
        <taxon>Eukaryota</taxon>
        <taxon>Metazoa</taxon>
        <taxon>Ecdysozoa</taxon>
        <taxon>Arthropoda</taxon>
        <taxon>Hexapoda</taxon>
        <taxon>Insecta</taxon>
        <taxon>Pterygota</taxon>
        <taxon>Neoptera</taxon>
        <taxon>Endopterygota</taxon>
        <taxon>Hymenoptera</taxon>
        <taxon>Apocrita</taxon>
        <taxon>Proctotrupomorpha</taxon>
        <taxon>Chalcidoidea</taxon>
        <taxon>Aphelinidae</taxon>
        <taxon>Aphelininae</taxon>
        <taxon>Eretmocerus</taxon>
    </lineage>
</organism>
<accession>A0ACC2PFZ8</accession>
<dbReference type="EMBL" id="CM056741">
    <property type="protein sequence ID" value="KAJ8682355.1"/>
    <property type="molecule type" value="Genomic_DNA"/>
</dbReference>